<dbReference type="InterPro" id="IPR023210">
    <property type="entry name" value="NADP_OxRdtase_dom"/>
</dbReference>
<dbReference type="InterPro" id="IPR020471">
    <property type="entry name" value="AKR"/>
</dbReference>
<dbReference type="PRINTS" id="PR00069">
    <property type="entry name" value="ALDKETRDTASE"/>
</dbReference>
<dbReference type="CDD" id="cd19071">
    <property type="entry name" value="AKR_AKR1-5-like"/>
    <property type="match status" value="1"/>
</dbReference>
<protein>
    <recommendedName>
        <fullName evidence="2">NADP-dependent oxidoreductase domain-containing protein</fullName>
    </recommendedName>
</protein>
<evidence type="ECO:0000259" key="2">
    <source>
        <dbReference type="Pfam" id="PF00248"/>
    </source>
</evidence>
<evidence type="ECO:0000313" key="4">
    <source>
        <dbReference type="Proteomes" id="UP001305779"/>
    </source>
</evidence>
<dbReference type="PROSITE" id="PS00062">
    <property type="entry name" value="ALDOKETO_REDUCTASE_2"/>
    <property type="match status" value="1"/>
</dbReference>
<gene>
    <name evidence="3" type="ORF">PRZ48_011066</name>
</gene>
<dbReference type="InterPro" id="IPR036812">
    <property type="entry name" value="NAD(P)_OxRdtase_dom_sf"/>
</dbReference>
<sequence>MASKLSRTSTYTLNSGSKIPVIGLGVFKASESEASSAVEEAIKSGYRHVDTAVYYENQSAVAKAVLKTGVPRDQLFFTTKVHPTAISYEGAKDQVAKTLQEIGGVKYIDLMLIHAPYGGREKRLGAWKALTEAVEEGKIRSIGVSNYGVDHLNELEEYIQETDAKLGKGKGGVLSINQIELHPWLQRRDIIDWCKERGVLVQAWAPLAQSARWGDPLLKSIVQRTGKSEAQILLRWSLQKGFNPLPKSVTPARIKQNLDVFDFDLTDKEMAELETDEYDVHGWE</sequence>
<keyword evidence="4" id="KW-1185">Reference proteome</keyword>
<dbReference type="InterPro" id="IPR018170">
    <property type="entry name" value="Aldo/ket_reductase_CS"/>
</dbReference>
<keyword evidence="1" id="KW-0560">Oxidoreductase</keyword>
<dbReference type="PANTHER" id="PTHR43827:SF13">
    <property type="entry name" value="ALDO_KETO REDUCTASE FAMILY PROTEIN"/>
    <property type="match status" value="1"/>
</dbReference>
<proteinExistence type="predicted"/>
<evidence type="ECO:0000313" key="3">
    <source>
        <dbReference type="EMBL" id="KAK4498408.1"/>
    </source>
</evidence>
<dbReference type="EMBL" id="JAXOVC010000008">
    <property type="protein sequence ID" value="KAK4498408.1"/>
    <property type="molecule type" value="Genomic_DNA"/>
</dbReference>
<dbReference type="Gene3D" id="3.20.20.100">
    <property type="entry name" value="NADP-dependent oxidoreductase domain"/>
    <property type="match status" value="1"/>
</dbReference>
<reference evidence="3 4" key="1">
    <citation type="journal article" date="2023" name="G3 (Bethesda)">
        <title>A chromosome-level genome assembly of Zasmidium syzygii isolated from banana leaves.</title>
        <authorList>
            <person name="van Westerhoven A.C."/>
            <person name="Mehrabi R."/>
            <person name="Talebi R."/>
            <person name="Steentjes M.B.F."/>
            <person name="Corcolon B."/>
            <person name="Chong P.A."/>
            <person name="Kema G.H.J."/>
            <person name="Seidl M.F."/>
        </authorList>
    </citation>
    <scope>NUCLEOTIDE SEQUENCE [LARGE SCALE GENOMIC DNA]</scope>
    <source>
        <strain evidence="3 4">P124</strain>
    </source>
</reference>
<feature type="domain" description="NADP-dependent oxidoreductase" evidence="2">
    <location>
        <begin position="29"/>
        <end position="274"/>
    </location>
</feature>
<dbReference type="Proteomes" id="UP001305779">
    <property type="component" value="Unassembled WGS sequence"/>
</dbReference>
<dbReference type="PIRSF" id="PIRSF000097">
    <property type="entry name" value="AKR"/>
    <property type="match status" value="1"/>
</dbReference>
<evidence type="ECO:0000256" key="1">
    <source>
        <dbReference type="ARBA" id="ARBA00023002"/>
    </source>
</evidence>
<organism evidence="3 4">
    <name type="scientific">Zasmidium cellare</name>
    <name type="common">Wine cellar mold</name>
    <name type="synonym">Racodium cellare</name>
    <dbReference type="NCBI Taxonomy" id="395010"/>
    <lineage>
        <taxon>Eukaryota</taxon>
        <taxon>Fungi</taxon>
        <taxon>Dikarya</taxon>
        <taxon>Ascomycota</taxon>
        <taxon>Pezizomycotina</taxon>
        <taxon>Dothideomycetes</taxon>
        <taxon>Dothideomycetidae</taxon>
        <taxon>Mycosphaerellales</taxon>
        <taxon>Mycosphaerellaceae</taxon>
        <taxon>Zasmidium</taxon>
    </lineage>
</organism>
<comment type="caution">
    <text evidence="3">The sequence shown here is derived from an EMBL/GenBank/DDBJ whole genome shotgun (WGS) entry which is preliminary data.</text>
</comment>
<dbReference type="SUPFAM" id="SSF51430">
    <property type="entry name" value="NAD(P)-linked oxidoreductase"/>
    <property type="match status" value="1"/>
</dbReference>
<dbReference type="PROSITE" id="PS00063">
    <property type="entry name" value="ALDOKETO_REDUCTASE_3"/>
    <property type="match status" value="1"/>
</dbReference>
<dbReference type="Pfam" id="PF00248">
    <property type="entry name" value="Aldo_ket_red"/>
    <property type="match status" value="1"/>
</dbReference>
<dbReference type="PANTHER" id="PTHR43827">
    <property type="entry name" value="2,5-DIKETO-D-GLUCONIC ACID REDUCTASE"/>
    <property type="match status" value="1"/>
</dbReference>
<accession>A0ABR0EAD7</accession>
<name>A0ABR0EAD7_ZASCE</name>